<evidence type="ECO:0000256" key="1">
    <source>
        <dbReference type="SAM" id="MobiDB-lite"/>
    </source>
</evidence>
<accession>A0A5J4WVG9</accession>
<dbReference type="Proteomes" id="UP000324800">
    <property type="component" value="Unassembled WGS sequence"/>
</dbReference>
<evidence type="ECO:0000256" key="2">
    <source>
        <dbReference type="SAM" id="Phobius"/>
    </source>
</evidence>
<reference evidence="3 4" key="1">
    <citation type="submission" date="2019-03" db="EMBL/GenBank/DDBJ databases">
        <title>Single cell metagenomics reveals metabolic interactions within the superorganism composed of flagellate Streblomastix strix and complex community of Bacteroidetes bacteria on its surface.</title>
        <authorList>
            <person name="Treitli S.C."/>
            <person name="Kolisko M."/>
            <person name="Husnik F."/>
            <person name="Keeling P."/>
            <person name="Hampl V."/>
        </authorList>
    </citation>
    <scope>NUCLEOTIDE SEQUENCE [LARGE SCALE GENOMIC DNA]</scope>
    <source>
        <strain evidence="3">ST1C</strain>
    </source>
</reference>
<keyword evidence="2" id="KW-0472">Membrane</keyword>
<evidence type="ECO:0000313" key="3">
    <source>
        <dbReference type="EMBL" id="KAA6398572.1"/>
    </source>
</evidence>
<feature type="compositionally biased region" description="Acidic residues" evidence="1">
    <location>
        <begin position="246"/>
        <end position="293"/>
    </location>
</feature>
<feature type="region of interest" description="Disordered" evidence="1">
    <location>
        <begin position="128"/>
        <end position="177"/>
    </location>
</feature>
<protein>
    <submittedName>
        <fullName evidence="3">Uncharacterized protein</fullName>
    </submittedName>
</protein>
<dbReference type="EMBL" id="SNRW01000928">
    <property type="protein sequence ID" value="KAA6398572.1"/>
    <property type="molecule type" value="Genomic_DNA"/>
</dbReference>
<proteinExistence type="predicted"/>
<feature type="compositionally biased region" description="Basic and acidic residues" evidence="1">
    <location>
        <begin position="294"/>
        <end position="309"/>
    </location>
</feature>
<name>A0A5J4WVG9_9EUKA</name>
<feature type="transmembrane region" description="Helical" evidence="2">
    <location>
        <begin position="86"/>
        <end position="111"/>
    </location>
</feature>
<keyword evidence="2" id="KW-1133">Transmembrane helix</keyword>
<comment type="caution">
    <text evidence="3">The sequence shown here is derived from an EMBL/GenBank/DDBJ whole genome shotgun (WGS) entry which is preliminary data.</text>
</comment>
<dbReference type="AlphaFoldDB" id="A0A5J4WVG9"/>
<evidence type="ECO:0000313" key="4">
    <source>
        <dbReference type="Proteomes" id="UP000324800"/>
    </source>
</evidence>
<sequence length="309" mass="37171">MMRPLTVNAQTLAQFIWYPRFLKEMVIKEQEIDDQDPAVKNERKAQRVALFIEWFFGPESSLGEGIAQFLITIIVDIGTDHPKLQWALYIVGTILILTPFAILAQLLTMFVKWIQKYRKRKKEESEMHKRFMEKYNKQKEQERIEREKKQKEEEDKKKKKFQEQKERMKEKNKKEDETVKDYLEEGIEIEDDGAGLKLDDMEDISNYTEEEANAAEARLRKTLLDLKEKRRLFEDQEKQQEKENGEIIDEEEEEEDDQEDDDEEEYDVEEEDEEEYEWEGEDDEEQEGEEEQEEKEKENTENGELSKVD</sequence>
<gene>
    <name evidence="3" type="ORF">EZS28_005901</name>
</gene>
<feature type="region of interest" description="Disordered" evidence="1">
    <location>
        <begin position="231"/>
        <end position="309"/>
    </location>
</feature>
<organism evidence="3 4">
    <name type="scientific">Streblomastix strix</name>
    <dbReference type="NCBI Taxonomy" id="222440"/>
    <lineage>
        <taxon>Eukaryota</taxon>
        <taxon>Metamonada</taxon>
        <taxon>Preaxostyla</taxon>
        <taxon>Oxymonadida</taxon>
        <taxon>Streblomastigidae</taxon>
        <taxon>Streblomastix</taxon>
    </lineage>
</organism>
<feature type="compositionally biased region" description="Basic and acidic residues" evidence="1">
    <location>
        <begin position="231"/>
        <end position="245"/>
    </location>
</feature>
<keyword evidence="2" id="KW-0812">Transmembrane</keyword>